<accession>A0ABW2HT30</accession>
<proteinExistence type="inferred from homology"/>
<feature type="region of interest" description="Disordered" evidence="2">
    <location>
        <begin position="1"/>
        <end position="24"/>
    </location>
</feature>
<name>A0ABW2HT30_9ACTN</name>
<keyword evidence="1 3" id="KW-0378">Hydrolase</keyword>
<dbReference type="PANTHER" id="PTHR34876:SF4">
    <property type="entry name" value="1,4-BETA-D-GLUCAN CELLOBIOHYDROLASE C-RELATED"/>
    <property type="match status" value="1"/>
</dbReference>
<dbReference type="Pfam" id="PF01341">
    <property type="entry name" value="Glyco_hydro_6"/>
    <property type="match status" value="1"/>
</dbReference>
<dbReference type="EMBL" id="JBHTBJ010000012">
    <property type="protein sequence ID" value="MFC7275991.1"/>
    <property type="molecule type" value="Genomic_DNA"/>
</dbReference>
<evidence type="ECO:0000256" key="1">
    <source>
        <dbReference type="RuleBase" id="RU361186"/>
    </source>
</evidence>
<dbReference type="Gene3D" id="3.20.20.40">
    <property type="entry name" value="1, 4-beta cellobiohydrolase"/>
    <property type="match status" value="1"/>
</dbReference>
<dbReference type="Proteomes" id="UP001596548">
    <property type="component" value="Unassembled WGS sequence"/>
</dbReference>
<dbReference type="EC" id="3.2.1.-" evidence="1"/>
<gene>
    <name evidence="3" type="ORF">ACFQS1_18515</name>
</gene>
<dbReference type="PANTHER" id="PTHR34876">
    <property type="match status" value="1"/>
</dbReference>
<organism evidence="3 4">
    <name type="scientific">Paractinoplanes rhizophilus</name>
    <dbReference type="NCBI Taxonomy" id="1416877"/>
    <lineage>
        <taxon>Bacteria</taxon>
        <taxon>Bacillati</taxon>
        <taxon>Actinomycetota</taxon>
        <taxon>Actinomycetes</taxon>
        <taxon>Micromonosporales</taxon>
        <taxon>Micromonosporaceae</taxon>
        <taxon>Paractinoplanes</taxon>
    </lineage>
</organism>
<reference evidence="4" key="1">
    <citation type="journal article" date="2019" name="Int. J. Syst. Evol. Microbiol.">
        <title>The Global Catalogue of Microorganisms (GCM) 10K type strain sequencing project: providing services to taxonomists for standard genome sequencing and annotation.</title>
        <authorList>
            <consortium name="The Broad Institute Genomics Platform"/>
            <consortium name="The Broad Institute Genome Sequencing Center for Infectious Disease"/>
            <person name="Wu L."/>
            <person name="Ma J."/>
        </authorList>
    </citation>
    <scope>NUCLEOTIDE SEQUENCE [LARGE SCALE GENOMIC DNA]</scope>
    <source>
        <strain evidence="4">XZYJT-10</strain>
    </source>
</reference>
<dbReference type="PRINTS" id="PR00733">
    <property type="entry name" value="GLHYDRLASE6"/>
</dbReference>
<keyword evidence="4" id="KW-1185">Reference proteome</keyword>
<evidence type="ECO:0000313" key="3">
    <source>
        <dbReference type="EMBL" id="MFC7275991.1"/>
    </source>
</evidence>
<protein>
    <recommendedName>
        <fullName evidence="1">Glucanase</fullName>
        <ecNumber evidence="1">3.2.1.-</ecNumber>
    </recommendedName>
</protein>
<keyword evidence="1" id="KW-0136">Cellulose degradation</keyword>
<dbReference type="InterPro" id="IPR036434">
    <property type="entry name" value="Beta_cellobiohydrolase_sf"/>
</dbReference>
<dbReference type="GO" id="GO:0016787">
    <property type="term" value="F:hydrolase activity"/>
    <property type="evidence" value="ECO:0007669"/>
    <property type="project" value="UniProtKB-KW"/>
</dbReference>
<comment type="caution">
    <text evidence="3">The sequence shown here is derived from an EMBL/GenBank/DDBJ whole genome shotgun (WGS) entry which is preliminary data.</text>
</comment>
<dbReference type="SUPFAM" id="SSF51989">
    <property type="entry name" value="Glycosyl hydrolases family 6, cellulases"/>
    <property type="match status" value="1"/>
</dbReference>
<keyword evidence="1" id="KW-0326">Glycosidase</keyword>
<keyword evidence="1" id="KW-0624">Polysaccharide degradation</keyword>
<evidence type="ECO:0000313" key="4">
    <source>
        <dbReference type="Proteomes" id="UP001596548"/>
    </source>
</evidence>
<keyword evidence="1" id="KW-0119">Carbohydrate metabolism</keyword>
<dbReference type="RefSeq" id="WP_378969761.1">
    <property type="nucleotide sequence ID" value="NZ_JBHTBJ010000012.1"/>
</dbReference>
<evidence type="ECO:0000256" key="2">
    <source>
        <dbReference type="SAM" id="MobiDB-lite"/>
    </source>
</evidence>
<sequence length="201" mass="21352">MRAADAPSKPPAGRRWVAAHPGDERAPPIRNAISSQPIAQIATRLGLLNAATRILAERAPGAWTYIDAGHADWTGPATMAKRLRAAGVARVRGFAVNVSNYIGTSQSRRYAERVRAALRRPAGYVIDTSRNGNGGNGKWCNPGGRKLGRRSTADPAALELWITNPGNSDGKCGIAPTTAAGVFSPELALRLIHGKRAMERS</sequence>
<comment type="similarity">
    <text evidence="1">Belongs to the glycosyl hydrolase family 6.</text>
</comment>
<dbReference type="InterPro" id="IPR016288">
    <property type="entry name" value="Beta_cellobiohydrolase"/>
</dbReference>